<evidence type="ECO:0008006" key="4">
    <source>
        <dbReference type="Google" id="ProtNLM"/>
    </source>
</evidence>
<evidence type="ECO:0000313" key="2">
    <source>
        <dbReference type="EMBL" id="MBL3578885.1"/>
    </source>
</evidence>
<keyword evidence="1" id="KW-0732">Signal</keyword>
<dbReference type="EMBL" id="JAESIL010000047">
    <property type="protein sequence ID" value="MBL3578885.1"/>
    <property type="molecule type" value="Genomic_DNA"/>
</dbReference>
<evidence type="ECO:0000313" key="3">
    <source>
        <dbReference type="Proteomes" id="UP000635853"/>
    </source>
</evidence>
<dbReference type="Gene3D" id="2.40.160.60">
    <property type="entry name" value="Outer membrane protein transport protein (OMPP1/FadL/TodX)"/>
    <property type="match status" value="1"/>
</dbReference>
<comment type="caution">
    <text evidence="2">The sequence shown here is derived from an EMBL/GenBank/DDBJ whole genome shotgun (WGS) entry which is preliminary data.</text>
</comment>
<accession>A0ABS1RH78</accession>
<evidence type="ECO:0000256" key="1">
    <source>
        <dbReference type="SAM" id="SignalP"/>
    </source>
</evidence>
<feature type="signal peptide" evidence="1">
    <location>
        <begin position="1"/>
        <end position="20"/>
    </location>
</feature>
<dbReference type="SUPFAM" id="SSF56935">
    <property type="entry name" value="Porins"/>
    <property type="match status" value="1"/>
</dbReference>
<dbReference type="Proteomes" id="UP000635853">
    <property type="component" value="Unassembled WGS sequence"/>
</dbReference>
<organism evidence="2 3">
    <name type="scientific">Rhodovulum visakhapatnamense</name>
    <dbReference type="NCBI Taxonomy" id="364297"/>
    <lineage>
        <taxon>Bacteria</taxon>
        <taxon>Pseudomonadati</taxon>
        <taxon>Pseudomonadota</taxon>
        <taxon>Alphaproteobacteria</taxon>
        <taxon>Rhodobacterales</taxon>
        <taxon>Paracoccaceae</taxon>
        <taxon>Rhodovulum</taxon>
    </lineage>
</organism>
<sequence>MKYAVGAAVLAAVTTGPAFAGGIERSVPSVGILFEQGTYVELGFSRFNPDVSGSSDVTGLGSGDMLPGFSGYSLAFKQDLGDSMAVALILDEPIGADVSYDSTNTYPVGSPLSTLDGAQADINSTGLTALLRYELPSNVNLIGGVRAIRTSGTVGLPGVGAYSMTSSTETDFGYILGVAWEKPEIAARVALTYSSAIDHAFDTVETAGAFSISNELDVTIPQSLTLEFQSGIAKDTLVFGSIRWVDWTAFDITPDLYTGSVVPGGSLVDYDHDVTTYNLGLGRKFNDNWSGAILFGYEKHEGTYTGNLGPTDGFRSIGLAATYTTGKVKVTGGVRYVDIGNAKTEFGPTTTTFKDNHGIGVGLRVGYYF</sequence>
<gene>
    <name evidence="2" type="ORF">JMJ92_12080</name>
</gene>
<dbReference type="RefSeq" id="WP_075785825.1">
    <property type="nucleotide sequence ID" value="NZ_JAESIL010000047.1"/>
</dbReference>
<reference evidence="3" key="1">
    <citation type="submission" date="2021-01" db="EMBL/GenBank/DDBJ databases">
        <title>Draft genomes of Rhodovulum sulfidophilum.</title>
        <authorList>
            <person name="Guzman M.S."/>
        </authorList>
    </citation>
    <scope>NUCLEOTIDE SEQUENCE [LARGE SCALE GENOMIC DNA]</scope>
    <source>
        <strain evidence="3">AB19</strain>
    </source>
</reference>
<keyword evidence="3" id="KW-1185">Reference proteome</keyword>
<proteinExistence type="predicted"/>
<feature type="chain" id="PRO_5046386185" description="Long-subunit fatty acid transport protein" evidence="1">
    <location>
        <begin position="21"/>
        <end position="369"/>
    </location>
</feature>
<name>A0ABS1RH78_9RHOB</name>
<protein>
    <recommendedName>
        <fullName evidence="4">Long-subunit fatty acid transport protein</fullName>
    </recommendedName>
</protein>